<name>A0A9Q3BS17_9BASI</name>
<reference evidence="2" key="1">
    <citation type="submission" date="2021-03" db="EMBL/GenBank/DDBJ databases">
        <title>Draft genome sequence of rust myrtle Austropuccinia psidii MF-1, a brazilian biotype.</title>
        <authorList>
            <person name="Quecine M.C."/>
            <person name="Pachon D.M.R."/>
            <person name="Bonatelli M.L."/>
            <person name="Correr F.H."/>
            <person name="Franceschini L.M."/>
            <person name="Leite T.F."/>
            <person name="Margarido G.R.A."/>
            <person name="Almeida C.A."/>
            <person name="Ferrarezi J.A."/>
            <person name="Labate C.A."/>
        </authorList>
    </citation>
    <scope>NUCLEOTIDE SEQUENCE</scope>
    <source>
        <strain evidence="2">MF-1</strain>
    </source>
</reference>
<keyword evidence="3" id="KW-1185">Reference proteome</keyword>
<feature type="region of interest" description="Disordered" evidence="1">
    <location>
        <begin position="116"/>
        <end position="155"/>
    </location>
</feature>
<proteinExistence type="predicted"/>
<evidence type="ECO:0000313" key="2">
    <source>
        <dbReference type="EMBL" id="MBW0470434.1"/>
    </source>
</evidence>
<gene>
    <name evidence="2" type="ORF">O181_010149</name>
</gene>
<protein>
    <submittedName>
        <fullName evidence="2">Uncharacterized protein</fullName>
    </submittedName>
</protein>
<feature type="region of interest" description="Disordered" evidence="1">
    <location>
        <begin position="179"/>
        <end position="233"/>
    </location>
</feature>
<feature type="compositionally biased region" description="Polar residues" evidence="1">
    <location>
        <begin position="203"/>
        <end position="219"/>
    </location>
</feature>
<feature type="compositionally biased region" description="Acidic residues" evidence="1">
    <location>
        <begin position="125"/>
        <end position="135"/>
    </location>
</feature>
<accession>A0A9Q3BS17</accession>
<comment type="caution">
    <text evidence="2">The sequence shown here is derived from an EMBL/GenBank/DDBJ whole genome shotgun (WGS) entry which is preliminary data.</text>
</comment>
<dbReference type="AlphaFoldDB" id="A0A9Q3BS17"/>
<organism evidence="2 3">
    <name type="scientific">Austropuccinia psidii MF-1</name>
    <dbReference type="NCBI Taxonomy" id="1389203"/>
    <lineage>
        <taxon>Eukaryota</taxon>
        <taxon>Fungi</taxon>
        <taxon>Dikarya</taxon>
        <taxon>Basidiomycota</taxon>
        <taxon>Pucciniomycotina</taxon>
        <taxon>Pucciniomycetes</taxon>
        <taxon>Pucciniales</taxon>
        <taxon>Sphaerophragmiaceae</taxon>
        <taxon>Austropuccinia</taxon>
    </lineage>
</organism>
<dbReference type="EMBL" id="AVOT02002459">
    <property type="protein sequence ID" value="MBW0470434.1"/>
    <property type="molecule type" value="Genomic_DNA"/>
</dbReference>
<evidence type="ECO:0000313" key="3">
    <source>
        <dbReference type="Proteomes" id="UP000765509"/>
    </source>
</evidence>
<dbReference type="Proteomes" id="UP000765509">
    <property type="component" value="Unassembled WGS sequence"/>
</dbReference>
<sequence length="264" mass="29284">MYKNTSKAQKPYTPDLPSAIIVLLGRKLVNIQGLDFPTSGAICGVRRMVFLGRSSQFLRPLLLMVLQGIQMRDVARWTNFGGPIPTASRPIYSSSKVPIPRINIQGVVKRLRKIVDSPTNPNAEGSDELDGEEVEVVPNSVSQQSSTSNSQPASRQFQIQVIPSTPRNFQPVFSTIHPPSPIPSSARPALVSPMRQSPIPQPRKSQMVTSQKLQPVASSSRKREDQSPLMFPASQVFRRRECWPICVSREDPNMENNGQDVQDS</sequence>
<feature type="compositionally biased region" description="Low complexity" evidence="1">
    <location>
        <begin position="136"/>
        <end position="152"/>
    </location>
</feature>
<evidence type="ECO:0000256" key="1">
    <source>
        <dbReference type="SAM" id="MobiDB-lite"/>
    </source>
</evidence>